<dbReference type="PANTHER" id="PTHR11384">
    <property type="entry name" value="ATP-BINDING CASSETTE, SUB-FAMILY D MEMBER"/>
    <property type="match status" value="1"/>
</dbReference>
<feature type="region of interest" description="Disordered" evidence="9">
    <location>
        <begin position="681"/>
        <end position="720"/>
    </location>
</feature>
<keyword evidence="4" id="KW-0812">Transmembrane</keyword>
<evidence type="ECO:0000256" key="4">
    <source>
        <dbReference type="ARBA" id="ARBA00022692"/>
    </source>
</evidence>
<evidence type="ECO:0000259" key="11">
    <source>
        <dbReference type="PROSITE" id="PS50929"/>
    </source>
</evidence>
<organism evidence="12 13">
    <name type="scientific">Paramicrosporidium saccamoebae</name>
    <dbReference type="NCBI Taxonomy" id="1246581"/>
    <lineage>
        <taxon>Eukaryota</taxon>
        <taxon>Fungi</taxon>
        <taxon>Fungi incertae sedis</taxon>
        <taxon>Cryptomycota</taxon>
        <taxon>Cryptomycota incertae sedis</taxon>
        <taxon>Paramicrosporidium</taxon>
    </lineage>
</organism>
<reference evidence="12 13" key="1">
    <citation type="submission" date="2016-10" db="EMBL/GenBank/DDBJ databases">
        <title>The genome of Paramicrosporidium saccamoebae is the missing link in understanding Cryptomycota and Microsporidia evolution.</title>
        <authorList>
            <person name="Quandt C.A."/>
            <person name="Beaudet D."/>
            <person name="Corsaro D."/>
            <person name="Michel R."/>
            <person name="Corradi N."/>
            <person name="James T."/>
        </authorList>
    </citation>
    <scope>NUCLEOTIDE SEQUENCE [LARGE SCALE GENOMIC DNA]</scope>
    <source>
        <strain evidence="12 13">KSL3</strain>
    </source>
</reference>
<dbReference type="GO" id="GO:0005324">
    <property type="term" value="F:long-chain fatty acid transmembrane transporter activity"/>
    <property type="evidence" value="ECO:0007669"/>
    <property type="project" value="TreeGrafter"/>
</dbReference>
<evidence type="ECO:0000256" key="8">
    <source>
        <dbReference type="ARBA" id="ARBA00023136"/>
    </source>
</evidence>
<sequence length="720" mass="81009">MNTLTAISSAMVQLDEAAYRLVMSVPEHRKKYLFVLAMTLVSTYVARRKLGRSAARNPLTELVERRRVHRKVGVDAQFLAQLKKIVPICVPGVASKECALLVSLAGILIARTWLDIWFSSFNGVVVRSIVSRDWQLFTKNALFLFGMMMWPMSVVNNSLKLNINMLALAFRSRLTHYAHDQYLKAITFYKVANLDNRIQNADQLLTQDIDKFSETMTHLYSDIAKPIVDIGLFAYKLGQSIGAEAPLMMLAYFVTSGVVLRAVSPPFGKYTAIEQNLEGELRYNHSRIIAHSEEIAFYRGGEREKQIANGTFQRIKGHLRKVFVLRFTNGIIDSVLVKYCATQLAFFILSRPVFGRNAERYSKEVVGTDSTKIMEDYSTNSGYLINLSQAVGRLVLAGRDLTRFAGYTFRVSEFFAVLEDINSGRYQRTMVSTDPSGINEVRTIDQGSLDGQIVEMDGVIEFKNVPICTPNGDILVPSMSFRVESGMNCLITGPNGCGKSSLFRILGGLWPIFGGVLTKPSPRNMFYVPQKPYLTLGTLRDQLIYPDVREDATKAGFDDANLMALLGKVNLEYLVSREGGWDAVRDWADVLSGGEKQRVAMARLFYHRPQFAILDECTSAVSMDVEGQMYRYARELGITLFTVSHRPSLVPYHEFLLRFDGQGNYEFEELKHDGAFAFARNNGDSSPSRPVKMMTEGPYVGDGHDYFEEEEGELSDDELE</sequence>
<dbReference type="EMBL" id="MTSL01000178">
    <property type="protein sequence ID" value="PJF17372.1"/>
    <property type="molecule type" value="Genomic_DNA"/>
</dbReference>
<evidence type="ECO:0000313" key="13">
    <source>
        <dbReference type="Proteomes" id="UP000240830"/>
    </source>
</evidence>
<feature type="compositionally biased region" description="Acidic residues" evidence="9">
    <location>
        <begin position="707"/>
        <end position="720"/>
    </location>
</feature>
<dbReference type="FunFam" id="3.40.50.300:FF:000636">
    <property type="entry name" value="ATP-binding cassette sub-family D member 3"/>
    <property type="match status" value="1"/>
</dbReference>
<dbReference type="PROSITE" id="PS50929">
    <property type="entry name" value="ABC_TM1F"/>
    <property type="match status" value="1"/>
</dbReference>
<dbReference type="SUPFAM" id="SSF90123">
    <property type="entry name" value="ABC transporter transmembrane region"/>
    <property type="match status" value="1"/>
</dbReference>
<dbReference type="PROSITE" id="PS50893">
    <property type="entry name" value="ABC_TRANSPORTER_2"/>
    <property type="match status" value="1"/>
</dbReference>
<evidence type="ECO:0000256" key="9">
    <source>
        <dbReference type="SAM" id="MobiDB-lite"/>
    </source>
</evidence>
<dbReference type="AlphaFoldDB" id="A0A2H9THZ6"/>
<dbReference type="GO" id="GO:0006635">
    <property type="term" value="P:fatty acid beta-oxidation"/>
    <property type="evidence" value="ECO:0007669"/>
    <property type="project" value="TreeGrafter"/>
</dbReference>
<evidence type="ECO:0000256" key="3">
    <source>
        <dbReference type="ARBA" id="ARBA00022448"/>
    </source>
</evidence>
<dbReference type="STRING" id="1246581.A0A2H9THZ6"/>
<accession>A0A2H9THZ6</accession>
<dbReference type="InterPro" id="IPR050835">
    <property type="entry name" value="ABC_transporter_sub-D"/>
</dbReference>
<evidence type="ECO:0000256" key="2">
    <source>
        <dbReference type="ARBA" id="ARBA00008575"/>
    </source>
</evidence>
<keyword evidence="13" id="KW-1185">Reference proteome</keyword>
<protein>
    <submittedName>
        <fullName evidence="12">ATP-binding cassette, subfamily D (ALD), member 3</fullName>
    </submittedName>
</protein>
<dbReference type="GO" id="GO:0005524">
    <property type="term" value="F:ATP binding"/>
    <property type="evidence" value="ECO:0007669"/>
    <property type="project" value="UniProtKB-KW"/>
</dbReference>
<dbReference type="Gene3D" id="1.20.1560.10">
    <property type="entry name" value="ABC transporter type 1, transmembrane domain"/>
    <property type="match status" value="1"/>
</dbReference>
<dbReference type="CDD" id="cd03223">
    <property type="entry name" value="ABCD_peroxisomal_ALDP"/>
    <property type="match status" value="1"/>
</dbReference>
<feature type="domain" description="ABC transmembrane type-1" evidence="11">
    <location>
        <begin position="98"/>
        <end position="337"/>
    </location>
</feature>
<evidence type="ECO:0000256" key="5">
    <source>
        <dbReference type="ARBA" id="ARBA00022741"/>
    </source>
</evidence>
<dbReference type="OrthoDB" id="422637at2759"/>
<comment type="subcellular location">
    <subcellularLocation>
        <location evidence="1">Peroxisome membrane</location>
        <topology evidence="1">Multi-pass membrane protein</topology>
    </subcellularLocation>
</comment>
<dbReference type="GO" id="GO:0140359">
    <property type="term" value="F:ABC-type transporter activity"/>
    <property type="evidence" value="ECO:0007669"/>
    <property type="project" value="InterPro"/>
</dbReference>
<comment type="caution">
    <text evidence="12">The sequence shown here is derived from an EMBL/GenBank/DDBJ whole genome shotgun (WGS) entry which is preliminary data.</text>
</comment>
<comment type="similarity">
    <text evidence="2">Belongs to the ABC transporter superfamily. ABCD family. Peroxisomal fatty acyl CoA transporter (TC 3.A.1.203) subfamily.</text>
</comment>
<evidence type="ECO:0000259" key="10">
    <source>
        <dbReference type="PROSITE" id="PS50893"/>
    </source>
</evidence>
<dbReference type="InterPro" id="IPR036640">
    <property type="entry name" value="ABC1_TM_sf"/>
</dbReference>
<keyword evidence="5" id="KW-0547">Nucleotide-binding</keyword>
<evidence type="ECO:0000256" key="1">
    <source>
        <dbReference type="ARBA" id="ARBA00004585"/>
    </source>
</evidence>
<dbReference type="Pfam" id="PF00005">
    <property type="entry name" value="ABC_tran"/>
    <property type="match status" value="1"/>
</dbReference>
<dbReference type="InterPro" id="IPR003593">
    <property type="entry name" value="AAA+_ATPase"/>
</dbReference>
<dbReference type="Gene3D" id="3.40.50.300">
    <property type="entry name" value="P-loop containing nucleotide triphosphate hydrolases"/>
    <property type="match status" value="1"/>
</dbReference>
<keyword evidence="7" id="KW-1133">Transmembrane helix</keyword>
<proteinExistence type="inferred from homology"/>
<keyword evidence="8" id="KW-0472">Membrane</keyword>
<dbReference type="GO" id="GO:0015910">
    <property type="term" value="P:long-chain fatty acid import into peroxisome"/>
    <property type="evidence" value="ECO:0007669"/>
    <property type="project" value="TreeGrafter"/>
</dbReference>
<dbReference type="GO" id="GO:0005778">
    <property type="term" value="C:peroxisomal membrane"/>
    <property type="evidence" value="ECO:0007669"/>
    <property type="project" value="UniProtKB-SubCell"/>
</dbReference>
<dbReference type="SUPFAM" id="SSF52540">
    <property type="entry name" value="P-loop containing nucleoside triphosphate hydrolases"/>
    <property type="match status" value="1"/>
</dbReference>
<dbReference type="InterPro" id="IPR011527">
    <property type="entry name" value="ABC1_TM_dom"/>
</dbReference>
<evidence type="ECO:0000256" key="6">
    <source>
        <dbReference type="ARBA" id="ARBA00022840"/>
    </source>
</evidence>
<dbReference type="Proteomes" id="UP000240830">
    <property type="component" value="Unassembled WGS sequence"/>
</dbReference>
<dbReference type="GO" id="GO:0042760">
    <property type="term" value="P:very long-chain fatty acid catabolic process"/>
    <property type="evidence" value="ECO:0007669"/>
    <property type="project" value="TreeGrafter"/>
</dbReference>
<keyword evidence="6 12" id="KW-0067">ATP-binding</keyword>
<dbReference type="Pfam" id="PF06472">
    <property type="entry name" value="ABC_membrane_2"/>
    <property type="match status" value="1"/>
</dbReference>
<dbReference type="GO" id="GO:0007031">
    <property type="term" value="P:peroxisome organization"/>
    <property type="evidence" value="ECO:0007669"/>
    <property type="project" value="TreeGrafter"/>
</dbReference>
<dbReference type="InterPro" id="IPR003439">
    <property type="entry name" value="ABC_transporter-like_ATP-bd"/>
</dbReference>
<dbReference type="InterPro" id="IPR027417">
    <property type="entry name" value="P-loop_NTPase"/>
</dbReference>
<evidence type="ECO:0000313" key="12">
    <source>
        <dbReference type="EMBL" id="PJF17372.1"/>
    </source>
</evidence>
<dbReference type="PROSITE" id="PS00211">
    <property type="entry name" value="ABC_TRANSPORTER_1"/>
    <property type="match status" value="1"/>
</dbReference>
<dbReference type="SMART" id="SM00382">
    <property type="entry name" value="AAA"/>
    <property type="match status" value="1"/>
</dbReference>
<dbReference type="GO" id="GO:0016887">
    <property type="term" value="F:ATP hydrolysis activity"/>
    <property type="evidence" value="ECO:0007669"/>
    <property type="project" value="InterPro"/>
</dbReference>
<keyword evidence="3" id="KW-0813">Transport</keyword>
<gene>
    <name evidence="12" type="ORF">PSACC_02865</name>
</gene>
<dbReference type="InterPro" id="IPR017871">
    <property type="entry name" value="ABC_transporter-like_CS"/>
</dbReference>
<dbReference type="PANTHER" id="PTHR11384:SF62">
    <property type="entry name" value="ATP-BINDING CASSETTE SUB-FAMILY D MEMBER 3"/>
    <property type="match status" value="1"/>
</dbReference>
<evidence type="ECO:0000256" key="7">
    <source>
        <dbReference type="ARBA" id="ARBA00022989"/>
    </source>
</evidence>
<name>A0A2H9THZ6_9FUNG</name>
<feature type="domain" description="ABC transporter" evidence="10">
    <location>
        <begin position="460"/>
        <end position="692"/>
    </location>
</feature>